<dbReference type="PANTHER" id="PTHR33991:SF1">
    <property type="entry name" value="DNA REPAIR PROTEIN RECO"/>
    <property type="match status" value="1"/>
</dbReference>
<comment type="similarity">
    <text evidence="1 7">Belongs to the RecO family.</text>
</comment>
<dbReference type="InterPro" id="IPR003717">
    <property type="entry name" value="RecO"/>
</dbReference>
<proteinExistence type="inferred from homology"/>
<protein>
    <recommendedName>
        <fullName evidence="2 7">DNA repair protein RecO</fullName>
    </recommendedName>
    <alternativeName>
        <fullName evidence="6 7">Recombination protein O</fullName>
    </alternativeName>
</protein>
<dbReference type="InterPro" id="IPR022572">
    <property type="entry name" value="DNA_rep/recomb_RecO_N"/>
</dbReference>
<evidence type="ECO:0000256" key="5">
    <source>
        <dbReference type="ARBA" id="ARBA00023204"/>
    </source>
</evidence>
<dbReference type="Pfam" id="PF02565">
    <property type="entry name" value="RecO_C"/>
    <property type="match status" value="1"/>
</dbReference>
<keyword evidence="3 7" id="KW-0227">DNA damage</keyword>
<evidence type="ECO:0000313" key="9">
    <source>
        <dbReference type="EMBL" id="TCT11506.1"/>
    </source>
</evidence>
<gene>
    <name evidence="7" type="primary">recO</name>
    <name evidence="9" type="ORF">EDC22_104269</name>
</gene>
<evidence type="ECO:0000259" key="8">
    <source>
        <dbReference type="Pfam" id="PF11967"/>
    </source>
</evidence>
<dbReference type="Gene3D" id="1.20.1440.120">
    <property type="entry name" value="Recombination protein O, C-terminal domain"/>
    <property type="match status" value="1"/>
</dbReference>
<dbReference type="Pfam" id="PF11967">
    <property type="entry name" value="RecO_N"/>
    <property type="match status" value="1"/>
</dbReference>
<comment type="caution">
    <text evidence="9">The sequence shown here is derived from an EMBL/GenBank/DDBJ whole genome shotgun (WGS) entry which is preliminary data.</text>
</comment>
<dbReference type="Proteomes" id="UP000295678">
    <property type="component" value="Unassembled WGS sequence"/>
</dbReference>
<dbReference type="PANTHER" id="PTHR33991">
    <property type="entry name" value="DNA REPAIR PROTEIN RECO"/>
    <property type="match status" value="1"/>
</dbReference>
<dbReference type="InterPro" id="IPR042242">
    <property type="entry name" value="RecO_C"/>
</dbReference>
<dbReference type="GO" id="GO:0006310">
    <property type="term" value="P:DNA recombination"/>
    <property type="evidence" value="ECO:0007669"/>
    <property type="project" value="UniProtKB-UniRule"/>
</dbReference>
<dbReference type="HAMAP" id="MF_00201">
    <property type="entry name" value="RecO"/>
    <property type="match status" value="1"/>
</dbReference>
<keyword evidence="5 7" id="KW-0234">DNA repair</keyword>
<dbReference type="EMBL" id="SMAK01000004">
    <property type="protein sequence ID" value="TCT11506.1"/>
    <property type="molecule type" value="Genomic_DNA"/>
</dbReference>
<evidence type="ECO:0000313" key="10">
    <source>
        <dbReference type="Proteomes" id="UP000295678"/>
    </source>
</evidence>
<feature type="domain" description="DNA replication/recombination mediator RecO N-terminal" evidence="8">
    <location>
        <begin position="1"/>
        <end position="69"/>
    </location>
</feature>
<dbReference type="RefSeq" id="WP_132806253.1">
    <property type="nucleotide sequence ID" value="NZ_SMAK01000004.1"/>
</dbReference>
<evidence type="ECO:0000256" key="7">
    <source>
        <dbReference type="HAMAP-Rule" id="MF_00201"/>
    </source>
</evidence>
<dbReference type="InterPro" id="IPR037278">
    <property type="entry name" value="ARFGAP/RecO"/>
</dbReference>
<dbReference type="OrthoDB" id="9804792at2"/>
<evidence type="ECO:0000256" key="3">
    <source>
        <dbReference type="ARBA" id="ARBA00022763"/>
    </source>
</evidence>
<dbReference type="Gene3D" id="2.40.50.140">
    <property type="entry name" value="Nucleic acid-binding proteins"/>
    <property type="match status" value="1"/>
</dbReference>
<keyword evidence="4 7" id="KW-0233">DNA recombination</keyword>
<evidence type="ECO:0000256" key="6">
    <source>
        <dbReference type="ARBA" id="ARBA00033409"/>
    </source>
</evidence>
<organism evidence="9 10">
    <name type="scientific">Tepidamorphus gemmatus</name>
    <dbReference type="NCBI Taxonomy" id="747076"/>
    <lineage>
        <taxon>Bacteria</taxon>
        <taxon>Pseudomonadati</taxon>
        <taxon>Pseudomonadota</taxon>
        <taxon>Alphaproteobacteria</taxon>
        <taxon>Hyphomicrobiales</taxon>
        <taxon>Tepidamorphaceae</taxon>
        <taxon>Tepidamorphus</taxon>
    </lineage>
</organism>
<dbReference type="GO" id="GO:0043590">
    <property type="term" value="C:bacterial nucleoid"/>
    <property type="evidence" value="ECO:0007669"/>
    <property type="project" value="TreeGrafter"/>
</dbReference>
<dbReference type="SUPFAM" id="SSF50249">
    <property type="entry name" value="Nucleic acid-binding proteins"/>
    <property type="match status" value="1"/>
</dbReference>
<evidence type="ECO:0000256" key="4">
    <source>
        <dbReference type="ARBA" id="ARBA00023172"/>
    </source>
</evidence>
<keyword evidence="10" id="KW-1185">Reference proteome</keyword>
<evidence type="ECO:0000256" key="1">
    <source>
        <dbReference type="ARBA" id="ARBA00007452"/>
    </source>
</evidence>
<evidence type="ECO:0000256" key="2">
    <source>
        <dbReference type="ARBA" id="ARBA00021310"/>
    </source>
</evidence>
<dbReference type="NCBIfam" id="TIGR00613">
    <property type="entry name" value="reco"/>
    <property type="match status" value="1"/>
</dbReference>
<accession>A0A4R3MDK2</accession>
<comment type="function">
    <text evidence="7">Involved in DNA repair and RecF pathway recombination.</text>
</comment>
<reference evidence="9 10" key="1">
    <citation type="submission" date="2019-03" db="EMBL/GenBank/DDBJ databases">
        <title>Genomic Encyclopedia of Type Strains, Phase IV (KMG-IV): sequencing the most valuable type-strain genomes for metagenomic binning, comparative biology and taxonomic classification.</title>
        <authorList>
            <person name="Goeker M."/>
        </authorList>
    </citation>
    <scope>NUCLEOTIDE SEQUENCE [LARGE SCALE GENOMIC DNA]</scope>
    <source>
        <strain evidence="9 10">DSM 19345</strain>
    </source>
</reference>
<dbReference type="GO" id="GO:0006302">
    <property type="term" value="P:double-strand break repair"/>
    <property type="evidence" value="ECO:0007669"/>
    <property type="project" value="TreeGrafter"/>
</dbReference>
<dbReference type="AlphaFoldDB" id="A0A4R3MDK2"/>
<dbReference type="InterPro" id="IPR012340">
    <property type="entry name" value="NA-bd_OB-fold"/>
</dbReference>
<name>A0A4R3MDK2_9HYPH</name>
<sequence>MEWRDEGIILGVRRHGETSTIVELFTAGRGRHLGLVRGGRSRRMQVALQPGNTVDAVWRARLEEHLGYFAIEVREARAAALMESRSALYGFATLAALLRLLPERDPHPQLYERVGEVLARLETPHAGPAALVRFELALLADLGFGLDLRECAATGSLQDLVYVSPKSGRAISRQAGAAFSDRLLRLPPFLTLPDVEPSADDLAAGFALTGYFLQRHILEPRRVAMPAERERLIRLVAGG</sequence>
<dbReference type="SUPFAM" id="SSF57863">
    <property type="entry name" value="ArfGap/RecO-like zinc finger"/>
    <property type="match status" value="1"/>
</dbReference>